<accession>A0ABT4D9E1</accession>
<proteinExistence type="predicted"/>
<feature type="transmembrane region" description="Helical" evidence="1">
    <location>
        <begin position="12"/>
        <end position="45"/>
    </location>
</feature>
<dbReference type="Proteomes" id="UP001144612">
    <property type="component" value="Unassembled WGS sequence"/>
</dbReference>
<evidence type="ECO:0000313" key="2">
    <source>
        <dbReference type="EMBL" id="MCY6958916.1"/>
    </source>
</evidence>
<dbReference type="Pfam" id="PF18919">
    <property type="entry name" value="DUF5670"/>
    <property type="match status" value="1"/>
</dbReference>
<sequence length="51" mass="5794">MNFLRWLGGFVILFWLIALIFSIGGALINFLLVFAAIVFILDALFTKKKSM</sequence>
<reference evidence="2" key="1">
    <citation type="submission" date="2022-12" db="EMBL/GenBank/DDBJ databases">
        <title>Clostridium sp. nov., isolated from industrial wastewater.</title>
        <authorList>
            <person name="Jiayan W."/>
        </authorList>
    </citation>
    <scope>NUCLEOTIDE SEQUENCE</scope>
    <source>
        <strain evidence="2">ZC22-4</strain>
    </source>
</reference>
<dbReference type="RefSeq" id="WP_268061338.1">
    <property type="nucleotide sequence ID" value="NZ_JAPQFJ010000009.1"/>
</dbReference>
<name>A0ABT4D9E1_9CLOT</name>
<dbReference type="InterPro" id="IPR043727">
    <property type="entry name" value="Lmo0937-like"/>
</dbReference>
<keyword evidence="1" id="KW-0472">Membrane</keyword>
<keyword evidence="1" id="KW-0812">Transmembrane</keyword>
<keyword evidence="3" id="KW-1185">Reference proteome</keyword>
<gene>
    <name evidence="2" type="ORF">OW729_09900</name>
</gene>
<comment type="caution">
    <text evidence="2">The sequence shown here is derived from an EMBL/GenBank/DDBJ whole genome shotgun (WGS) entry which is preliminary data.</text>
</comment>
<organism evidence="2 3">
    <name type="scientific">Clostridium brassicae</name>
    <dbReference type="NCBI Taxonomy" id="2999072"/>
    <lineage>
        <taxon>Bacteria</taxon>
        <taxon>Bacillati</taxon>
        <taxon>Bacillota</taxon>
        <taxon>Clostridia</taxon>
        <taxon>Eubacteriales</taxon>
        <taxon>Clostridiaceae</taxon>
        <taxon>Clostridium</taxon>
    </lineage>
</organism>
<keyword evidence="1" id="KW-1133">Transmembrane helix</keyword>
<protein>
    <submittedName>
        <fullName evidence="2">DUF5670 family protein</fullName>
    </submittedName>
</protein>
<evidence type="ECO:0000313" key="3">
    <source>
        <dbReference type="Proteomes" id="UP001144612"/>
    </source>
</evidence>
<evidence type="ECO:0000256" key="1">
    <source>
        <dbReference type="SAM" id="Phobius"/>
    </source>
</evidence>
<dbReference type="EMBL" id="JAPQFJ010000009">
    <property type="protein sequence ID" value="MCY6958916.1"/>
    <property type="molecule type" value="Genomic_DNA"/>
</dbReference>